<protein>
    <recommendedName>
        <fullName evidence="4">Membrane-anchored protein</fullName>
    </recommendedName>
</protein>
<feature type="transmembrane region" description="Helical" evidence="1">
    <location>
        <begin position="208"/>
        <end position="229"/>
    </location>
</feature>
<evidence type="ECO:0000313" key="3">
    <source>
        <dbReference type="Proteomes" id="UP000252182"/>
    </source>
</evidence>
<keyword evidence="1" id="KW-0812">Transmembrane</keyword>
<keyword evidence="3" id="KW-1185">Reference proteome</keyword>
<dbReference type="InterPro" id="IPR007136">
    <property type="entry name" value="DUF347"/>
</dbReference>
<dbReference type="Pfam" id="PF03988">
    <property type="entry name" value="DUF347"/>
    <property type="match status" value="1"/>
</dbReference>
<keyword evidence="1" id="KW-1133">Transmembrane helix</keyword>
<dbReference type="AlphaFoldDB" id="A0A345D7S0"/>
<dbReference type="KEGG" id="hyf:DTO96_100111"/>
<proteinExistence type="predicted"/>
<feature type="transmembrane region" description="Helical" evidence="1">
    <location>
        <begin position="183"/>
        <end position="202"/>
    </location>
</feature>
<evidence type="ECO:0000313" key="2">
    <source>
        <dbReference type="EMBL" id="AXF84408.1"/>
    </source>
</evidence>
<gene>
    <name evidence="2" type="ORF">DTO96_100111</name>
</gene>
<sequence>MKLLPKIETKYWVSLFVASVFGADLGDFISDYLHLGNFNGLPFLAAFLALIFIVEENSRWHSYAFFWATVIVIRAAATNIGDGFHSFNISFAVSIPLLAFLLLLATIRYQAANRNKPVQDNIINVDAFYWVCMILAGTLGTLIGDCSSFVLGFGTLGTTAVYGAGFCLMLFLGYKCDLLLQPFYYWGIVALIRSSGTGAGDFLSHEVFGLPLGTAITGLVFVLWTAFCYRIQPDTALNSMTQREK</sequence>
<feature type="transmembrane region" description="Helical" evidence="1">
    <location>
        <begin position="89"/>
        <end position="107"/>
    </location>
</feature>
<name>A0A345D7S0_9BURK</name>
<dbReference type="Proteomes" id="UP000252182">
    <property type="component" value="Chromosome"/>
</dbReference>
<feature type="transmembrane region" description="Helical" evidence="1">
    <location>
        <begin position="35"/>
        <end position="53"/>
    </location>
</feature>
<feature type="transmembrane region" description="Helical" evidence="1">
    <location>
        <begin position="127"/>
        <end position="143"/>
    </location>
</feature>
<organism evidence="2 3">
    <name type="scientific">Ephemeroptericola cinctiostellae</name>
    <dbReference type="NCBI Taxonomy" id="2268024"/>
    <lineage>
        <taxon>Bacteria</taxon>
        <taxon>Pseudomonadati</taxon>
        <taxon>Pseudomonadota</taxon>
        <taxon>Betaproteobacteria</taxon>
        <taxon>Burkholderiales</taxon>
        <taxon>Burkholderiaceae</taxon>
        <taxon>Ephemeroptericola</taxon>
    </lineage>
</organism>
<reference evidence="3" key="1">
    <citation type="submission" date="2018-07" db="EMBL/GenBank/DDBJ databases">
        <authorList>
            <person name="Kim H."/>
        </authorList>
    </citation>
    <scope>NUCLEOTIDE SEQUENCE [LARGE SCALE GENOMIC DNA]</scope>
    <source>
        <strain evidence="3">F02</strain>
    </source>
</reference>
<evidence type="ECO:0008006" key="4">
    <source>
        <dbReference type="Google" id="ProtNLM"/>
    </source>
</evidence>
<feature type="transmembrane region" description="Helical" evidence="1">
    <location>
        <begin position="12"/>
        <end position="29"/>
    </location>
</feature>
<dbReference type="OrthoDB" id="9128482at2"/>
<feature type="transmembrane region" description="Helical" evidence="1">
    <location>
        <begin position="149"/>
        <end position="171"/>
    </location>
</feature>
<feature type="transmembrane region" description="Helical" evidence="1">
    <location>
        <begin position="60"/>
        <end position="77"/>
    </location>
</feature>
<accession>A0A345D7S0</accession>
<keyword evidence="1" id="KW-0472">Membrane</keyword>
<dbReference type="EMBL" id="CP031124">
    <property type="protein sequence ID" value="AXF84408.1"/>
    <property type="molecule type" value="Genomic_DNA"/>
</dbReference>
<evidence type="ECO:0000256" key="1">
    <source>
        <dbReference type="SAM" id="Phobius"/>
    </source>
</evidence>
<dbReference type="RefSeq" id="WP_114561715.1">
    <property type="nucleotide sequence ID" value="NZ_CP031124.1"/>
</dbReference>